<evidence type="ECO:0000313" key="3">
    <source>
        <dbReference type="Proteomes" id="UP001596106"/>
    </source>
</evidence>
<dbReference type="Gene3D" id="2.40.50.1020">
    <property type="entry name" value="LytTr DNA-binding domain"/>
    <property type="match status" value="1"/>
</dbReference>
<dbReference type="GO" id="GO:0003677">
    <property type="term" value="F:DNA binding"/>
    <property type="evidence" value="ECO:0007669"/>
    <property type="project" value="UniProtKB-KW"/>
</dbReference>
<dbReference type="EMBL" id="JBHSMA010000001">
    <property type="protein sequence ID" value="MFC5408030.1"/>
    <property type="molecule type" value="Genomic_DNA"/>
</dbReference>
<evidence type="ECO:0000313" key="2">
    <source>
        <dbReference type="EMBL" id="MFC5408030.1"/>
    </source>
</evidence>
<keyword evidence="2" id="KW-0238">DNA-binding</keyword>
<feature type="domain" description="HTH LytTR-type" evidence="1">
    <location>
        <begin position="20"/>
        <end position="75"/>
    </location>
</feature>
<organism evidence="2 3">
    <name type="scientific">Larkinella bovis</name>
    <dbReference type="NCBI Taxonomy" id="683041"/>
    <lineage>
        <taxon>Bacteria</taxon>
        <taxon>Pseudomonadati</taxon>
        <taxon>Bacteroidota</taxon>
        <taxon>Cytophagia</taxon>
        <taxon>Cytophagales</taxon>
        <taxon>Spirosomataceae</taxon>
        <taxon>Larkinella</taxon>
    </lineage>
</organism>
<sequence>MGKAHSWPDLVNPELTHLVGEGNYTWLHYKNGKSVLNAYTLKTWHNQRLPHFIRIHKGTLVDPNHVTKWLWDKHEIQIGDCFLRVSRRLFLSVWLAFMAWKQSTRDQIVWHSNYQKPKL</sequence>
<dbReference type="Pfam" id="PF04397">
    <property type="entry name" value="LytTR"/>
    <property type="match status" value="1"/>
</dbReference>
<evidence type="ECO:0000259" key="1">
    <source>
        <dbReference type="Pfam" id="PF04397"/>
    </source>
</evidence>
<comment type="caution">
    <text evidence="2">The sequence shown here is derived from an EMBL/GenBank/DDBJ whole genome shotgun (WGS) entry which is preliminary data.</text>
</comment>
<protein>
    <submittedName>
        <fullName evidence="2">LytTR family DNA-binding domain-containing protein</fullName>
    </submittedName>
</protein>
<name>A0ABW0I6A9_9BACT</name>
<keyword evidence="3" id="KW-1185">Reference proteome</keyword>
<dbReference type="Proteomes" id="UP001596106">
    <property type="component" value="Unassembled WGS sequence"/>
</dbReference>
<proteinExistence type="predicted"/>
<gene>
    <name evidence="2" type="ORF">ACFPMF_01825</name>
</gene>
<reference evidence="3" key="1">
    <citation type="journal article" date="2019" name="Int. J. Syst. Evol. Microbiol.">
        <title>The Global Catalogue of Microorganisms (GCM) 10K type strain sequencing project: providing services to taxonomists for standard genome sequencing and annotation.</title>
        <authorList>
            <consortium name="The Broad Institute Genomics Platform"/>
            <consortium name="The Broad Institute Genome Sequencing Center for Infectious Disease"/>
            <person name="Wu L."/>
            <person name="Ma J."/>
        </authorList>
    </citation>
    <scope>NUCLEOTIDE SEQUENCE [LARGE SCALE GENOMIC DNA]</scope>
    <source>
        <strain evidence="3">CCUG 55250</strain>
    </source>
</reference>
<accession>A0ABW0I6A9</accession>
<dbReference type="InterPro" id="IPR007492">
    <property type="entry name" value="LytTR_DNA-bd_dom"/>
</dbReference>
<dbReference type="RefSeq" id="WP_379840718.1">
    <property type="nucleotide sequence ID" value="NZ_JBHSMA010000001.1"/>
</dbReference>